<evidence type="ECO:0000313" key="3">
    <source>
        <dbReference type="Proteomes" id="UP000095023"/>
    </source>
</evidence>
<name>A0A1E4TJ88_9ASCO</name>
<protein>
    <submittedName>
        <fullName evidence="2">Uncharacterized protein</fullName>
    </submittedName>
</protein>
<feature type="region of interest" description="Disordered" evidence="1">
    <location>
        <begin position="1"/>
        <end position="182"/>
    </location>
</feature>
<dbReference type="EMBL" id="KV453841">
    <property type="protein sequence ID" value="ODV91738.1"/>
    <property type="molecule type" value="Genomic_DNA"/>
</dbReference>
<sequence>MTKTDEVPDFGVRQPQTYPKLKIPTSPKVKQPLRSPMHSPGNEIHVPRSKSPQLKHMPSKLFIYGADSSGVSPPPPEKKLNHPRGSPHMQRTPSSKPGTPKLAMAPVMSPSMSKPSSQHNQSIHHNQHSPTANSLRADPFDADLHLQPSSAKRPSDQKSLDRVEPHEKLERKLNSGTGLSSANRERLNRKILDLELSNSSLATLNNSLAKKVRKQQKEIDHLRSLLSSNEVDLPDLDSLNENMSEIDLDNNVIIEDMKRFDEHLNRSLLLSRLMLKYALEALSTDTQQVAIGGRVLEGSDDEEDEEGWYENECDDFNDRITNVSI</sequence>
<evidence type="ECO:0000313" key="2">
    <source>
        <dbReference type="EMBL" id="ODV91738.1"/>
    </source>
</evidence>
<organism evidence="2 3">
    <name type="scientific">Tortispora caseinolytica NRRL Y-17796</name>
    <dbReference type="NCBI Taxonomy" id="767744"/>
    <lineage>
        <taxon>Eukaryota</taxon>
        <taxon>Fungi</taxon>
        <taxon>Dikarya</taxon>
        <taxon>Ascomycota</taxon>
        <taxon>Saccharomycotina</taxon>
        <taxon>Trigonopsidomycetes</taxon>
        <taxon>Trigonopsidales</taxon>
        <taxon>Trigonopsidaceae</taxon>
        <taxon>Tortispora</taxon>
    </lineage>
</organism>
<reference evidence="3" key="1">
    <citation type="submission" date="2016-02" db="EMBL/GenBank/DDBJ databases">
        <title>Comparative genomics of biotechnologically important yeasts.</title>
        <authorList>
            <consortium name="DOE Joint Genome Institute"/>
            <person name="Riley R."/>
            <person name="Haridas S."/>
            <person name="Wolfe K.H."/>
            <person name="Lopes M.R."/>
            <person name="Hittinger C.T."/>
            <person name="Goker M."/>
            <person name="Salamov A."/>
            <person name="Wisecaver J."/>
            <person name="Long T.M."/>
            <person name="Aerts A.L."/>
            <person name="Barry K."/>
            <person name="Choi C."/>
            <person name="Clum A."/>
            <person name="Coughlan A.Y."/>
            <person name="Deshpande S."/>
            <person name="Douglass A.P."/>
            <person name="Hanson S.J."/>
            <person name="Klenk H.-P."/>
            <person name="Labutti K."/>
            <person name="Lapidus A."/>
            <person name="Lindquist E."/>
            <person name="Lipzen A."/>
            <person name="Meier-Kolthoff J.P."/>
            <person name="Ohm R.A."/>
            <person name="Otillar R.P."/>
            <person name="Pangilinan J."/>
            <person name="Peng Y."/>
            <person name="Rokas A."/>
            <person name="Rosa C.A."/>
            <person name="Scheuner C."/>
            <person name="Sibirny A.A."/>
            <person name="Slot J.C."/>
            <person name="Stielow J.B."/>
            <person name="Sun H."/>
            <person name="Kurtzman C.P."/>
            <person name="Blackwell M."/>
            <person name="Jeffries T.W."/>
            <person name="Grigoriev I.V."/>
        </authorList>
    </citation>
    <scope>NUCLEOTIDE SEQUENCE [LARGE SCALE GENOMIC DNA]</scope>
    <source>
        <strain evidence="3">NRRL Y-17796</strain>
    </source>
</reference>
<proteinExistence type="predicted"/>
<feature type="compositionally biased region" description="Basic and acidic residues" evidence="1">
    <location>
        <begin position="153"/>
        <end position="173"/>
    </location>
</feature>
<dbReference type="Proteomes" id="UP000095023">
    <property type="component" value="Unassembled WGS sequence"/>
</dbReference>
<keyword evidence="3" id="KW-1185">Reference proteome</keyword>
<evidence type="ECO:0000256" key="1">
    <source>
        <dbReference type="SAM" id="MobiDB-lite"/>
    </source>
</evidence>
<dbReference type="AlphaFoldDB" id="A0A1E4TJ88"/>
<accession>A0A1E4TJ88</accession>
<feature type="compositionally biased region" description="Low complexity" evidence="1">
    <location>
        <begin position="104"/>
        <end position="124"/>
    </location>
</feature>
<gene>
    <name evidence="2" type="ORF">CANCADRAFT_55547</name>
</gene>